<evidence type="ECO:0000256" key="15">
    <source>
        <dbReference type="SAM" id="MobiDB-lite"/>
    </source>
</evidence>
<evidence type="ECO:0000256" key="14">
    <source>
        <dbReference type="SAM" id="Coils"/>
    </source>
</evidence>
<evidence type="ECO:0000256" key="12">
    <source>
        <dbReference type="ARBA" id="ARBA00025131"/>
    </source>
</evidence>
<feature type="region of interest" description="Disordered" evidence="15">
    <location>
        <begin position="1"/>
        <end position="206"/>
    </location>
</feature>
<reference evidence="17" key="1">
    <citation type="submission" date="2021-01" db="EMBL/GenBank/DDBJ databases">
        <authorList>
            <person name="Zahm M."/>
            <person name="Roques C."/>
            <person name="Cabau C."/>
            <person name="Klopp C."/>
            <person name="Donnadieu C."/>
            <person name="Jouanno E."/>
            <person name="Lampietro C."/>
            <person name="Louis A."/>
            <person name="Herpin A."/>
            <person name="Echchiki A."/>
            <person name="Berthelot C."/>
            <person name="Parey E."/>
            <person name="Roest-Crollius H."/>
            <person name="Braasch I."/>
            <person name="Postlethwait J."/>
            <person name="Bobe J."/>
            <person name="Montfort J."/>
            <person name="Bouchez O."/>
            <person name="Begum T."/>
            <person name="Mejri S."/>
            <person name="Adams A."/>
            <person name="Chen W.-J."/>
            <person name="Guiguen Y."/>
        </authorList>
    </citation>
    <scope>NUCLEOTIDE SEQUENCE</scope>
    <source>
        <strain evidence="17">YG-15Mar2019-1</strain>
        <tissue evidence="17">Brain</tissue>
    </source>
</reference>
<evidence type="ECO:0000313" key="18">
    <source>
        <dbReference type="Proteomes" id="UP001046870"/>
    </source>
</evidence>
<dbReference type="GO" id="GO:0005737">
    <property type="term" value="C:cytoplasm"/>
    <property type="evidence" value="ECO:0007669"/>
    <property type="project" value="UniProtKB-UniRule"/>
</dbReference>
<protein>
    <recommendedName>
        <fullName evidence="4 13">Cytospin-A</fullName>
    </recommendedName>
</protein>
<evidence type="ECO:0000256" key="1">
    <source>
        <dbReference type="ARBA" id="ARBA00004186"/>
    </source>
</evidence>
<evidence type="ECO:0000256" key="5">
    <source>
        <dbReference type="ARBA" id="ARBA00022490"/>
    </source>
</evidence>
<dbReference type="PANTHER" id="PTHR23167:SF18">
    <property type="entry name" value="CYTOSPIN-A"/>
    <property type="match status" value="1"/>
</dbReference>
<gene>
    <name evidence="17" type="ORF">MATL_G00157510</name>
</gene>
<evidence type="ECO:0000256" key="8">
    <source>
        <dbReference type="ARBA" id="ARBA00022949"/>
    </source>
</evidence>
<dbReference type="EMBL" id="JAFDVH010000013">
    <property type="protein sequence ID" value="KAG7465796.1"/>
    <property type="molecule type" value="Genomic_DNA"/>
</dbReference>
<dbReference type="SMART" id="SM00033">
    <property type="entry name" value="CH"/>
    <property type="match status" value="1"/>
</dbReference>
<dbReference type="AlphaFoldDB" id="A0A9D3PUD2"/>
<evidence type="ECO:0000259" key="16">
    <source>
        <dbReference type="PROSITE" id="PS50021"/>
    </source>
</evidence>
<feature type="compositionally biased region" description="Basic and acidic residues" evidence="15">
    <location>
        <begin position="405"/>
        <end position="415"/>
    </location>
</feature>
<feature type="domain" description="Calponin-homology (CH)" evidence="16">
    <location>
        <begin position="526"/>
        <end position="631"/>
    </location>
</feature>
<name>A0A9D3PUD2_MEGAT</name>
<dbReference type="GO" id="GO:0051301">
    <property type="term" value="P:cell division"/>
    <property type="evidence" value="ECO:0007669"/>
    <property type="project" value="UniProtKB-UniRule"/>
</dbReference>
<dbReference type="GO" id="GO:0005819">
    <property type="term" value="C:spindle"/>
    <property type="evidence" value="ECO:0007669"/>
    <property type="project" value="UniProtKB-SubCell"/>
</dbReference>
<comment type="subcellular location">
    <subcellularLocation>
        <location evidence="1 13">Cytoplasm</location>
        <location evidence="1 13">Cytoskeleton</location>
        <location evidence="1 13">Spindle</location>
    </subcellularLocation>
    <subcellularLocation>
        <location evidence="13">Cytoplasm</location>
        <location evidence="13">Cytoskeleton</location>
    </subcellularLocation>
    <subcellularLocation>
        <location evidence="13">Cell junction</location>
        <location evidence="13">Gap junction</location>
    </subcellularLocation>
</comment>
<keyword evidence="5 13" id="KW-0963">Cytoplasm</keyword>
<dbReference type="Pfam" id="PF00307">
    <property type="entry name" value="CH"/>
    <property type="match status" value="1"/>
</dbReference>
<dbReference type="InterPro" id="IPR050540">
    <property type="entry name" value="F-actin_Monoox_Mical"/>
</dbReference>
<feature type="compositionally biased region" description="Basic and acidic residues" evidence="15">
    <location>
        <begin position="361"/>
        <end position="394"/>
    </location>
</feature>
<keyword evidence="11 13" id="KW-0131">Cell cycle</keyword>
<feature type="region of interest" description="Disordered" evidence="15">
    <location>
        <begin position="344"/>
        <end position="506"/>
    </location>
</feature>
<dbReference type="CDD" id="cd21199">
    <property type="entry name" value="CH_CYTS"/>
    <property type="match status" value="1"/>
</dbReference>
<evidence type="ECO:0000256" key="13">
    <source>
        <dbReference type="RuleBase" id="RU367063"/>
    </source>
</evidence>
<dbReference type="Proteomes" id="UP001046870">
    <property type="component" value="Chromosome 13"/>
</dbReference>
<dbReference type="InterPro" id="IPR036872">
    <property type="entry name" value="CH_dom_sf"/>
</dbReference>
<feature type="region of interest" description="Disordered" evidence="15">
    <location>
        <begin position="295"/>
        <end position="315"/>
    </location>
</feature>
<proteinExistence type="inferred from homology"/>
<keyword evidence="18" id="KW-1185">Reference proteome</keyword>
<feature type="coiled-coil region" evidence="14">
    <location>
        <begin position="233"/>
        <end position="260"/>
    </location>
</feature>
<sequence length="632" mass="68105">MCLGPTTTETRSEKVGPIPRCQRAGGPEREQAGVGAWLPQSYCTMGNFASKDGHSSAGGTHSDLFQTPPTSPLSSNVQGLPFPPASAPGQSDGSKAGGARGVQKERQASIQKPSLPVTPERAVIGPGRSASSNRTGSDGDSGRSPGANRSSQSSEPRTPVSSSPGECPAPTCNQSELSWQEKDSGLEQSPGAEDRDGDRDGDMLSLKSLLEEYRSSLDLSPEQDGAVGAADLLRRVLAERERLLEEVQTLKETMRTERKEWLQFQSDLQVAVAVADRLHQEAAEELSTLRGAQGDVERQLAAARQRQQEADRELESLRAEHKETCRKLSALTLSHQQAVAELDKLRDRGGARGGRGADGTEGPRDEGERTEGRSRSRGRGEGSISEEPRVEGRGVAESYLQSVAAEERKKEEGRGSRRGVAVTERSRSLSRLPLFSASPSVVNGSSQPATATSPGPLSKNKSTARGRTADQTSEQQESGSTGKQEEVASLNQQNATPTDATDPPNRVISAVRNQDGLSTLLRRHGGSKRNSLLRWCQSRTQGYKNIDITNFSSSWTDGLAFCAVYHSYLPSHIPYSSLSPADKKENLSLAFRTGESVGIKASLTVEEVLRAGGPDWQRILGYVESMYRHFEM</sequence>
<dbReference type="GO" id="GO:0005921">
    <property type="term" value="C:gap junction"/>
    <property type="evidence" value="ECO:0007669"/>
    <property type="project" value="UniProtKB-SubCell"/>
</dbReference>
<dbReference type="PANTHER" id="PTHR23167">
    <property type="entry name" value="CALPONIN HOMOLOGY DOMAIN-CONTAINING PROTEIN DDB_G0272472-RELATED"/>
    <property type="match status" value="1"/>
</dbReference>
<dbReference type="InterPro" id="IPR001715">
    <property type="entry name" value="CH_dom"/>
</dbReference>
<keyword evidence="9 14" id="KW-0175">Coiled coil</keyword>
<dbReference type="PROSITE" id="PS50021">
    <property type="entry name" value="CH"/>
    <property type="match status" value="1"/>
</dbReference>
<feature type="compositionally biased region" description="Polar residues" evidence="15">
    <location>
        <begin position="57"/>
        <end position="78"/>
    </location>
</feature>
<feature type="compositionally biased region" description="Polar residues" evidence="15">
    <location>
        <begin position="129"/>
        <end position="138"/>
    </location>
</feature>
<dbReference type="FunFam" id="1.10.418.10:FF:000020">
    <property type="entry name" value="Cytospin-A isoform 1"/>
    <property type="match status" value="1"/>
</dbReference>
<accession>A0A9D3PUD2</accession>
<comment type="subunit">
    <text evidence="3 13">May interact with both microtubules and actin cytoskeleton.</text>
</comment>
<evidence type="ECO:0000256" key="10">
    <source>
        <dbReference type="ARBA" id="ARBA00023212"/>
    </source>
</evidence>
<evidence type="ECO:0000256" key="3">
    <source>
        <dbReference type="ARBA" id="ARBA00011235"/>
    </source>
</evidence>
<comment type="function">
    <text evidence="12 13">Involved in cytokinesis and spindle organization. May play a role in actin cytoskeleton organization and microtubule stabilization and hence required for proper cell adhesion and migration.</text>
</comment>
<comment type="caution">
    <text evidence="17">The sequence shown here is derived from an EMBL/GenBank/DDBJ whole genome shotgun (WGS) entry which is preliminary data.</text>
</comment>
<organism evidence="17 18">
    <name type="scientific">Megalops atlanticus</name>
    <name type="common">Tarpon</name>
    <name type="synonym">Clupea gigantea</name>
    <dbReference type="NCBI Taxonomy" id="7932"/>
    <lineage>
        <taxon>Eukaryota</taxon>
        <taxon>Metazoa</taxon>
        <taxon>Chordata</taxon>
        <taxon>Craniata</taxon>
        <taxon>Vertebrata</taxon>
        <taxon>Euteleostomi</taxon>
        <taxon>Actinopterygii</taxon>
        <taxon>Neopterygii</taxon>
        <taxon>Teleostei</taxon>
        <taxon>Elopiformes</taxon>
        <taxon>Megalopidae</taxon>
        <taxon>Megalops</taxon>
    </lineage>
</organism>
<feature type="compositionally biased region" description="Basic and acidic residues" evidence="15">
    <location>
        <begin position="192"/>
        <end position="202"/>
    </location>
</feature>
<evidence type="ECO:0000256" key="11">
    <source>
        <dbReference type="ARBA" id="ARBA00023306"/>
    </source>
</evidence>
<keyword evidence="7 13" id="KW-0303">Gap junction</keyword>
<feature type="compositionally biased region" description="Polar residues" evidence="15">
    <location>
        <begin position="147"/>
        <end position="164"/>
    </location>
</feature>
<keyword evidence="10 13" id="KW-0206">Cytoskeleton</keyword>
<keyword evidence="6 13" id="KW-0132">Cell division</keyword>
<keyword evidence="8 13" id="KW-0965">Cell junction</keyword>
<feature type="compositionally biased region" description="Polar residues" evidence="15">
    <location>
        <begin position="489"/>
        <end position="499"/>
    </location>
</feature>
<feature type="compositionally biased region" description="Polar residues" evidence="15">
    <location>
        <begin position="441"/>
        <end position="482"/>
    </location>
</feature>
<evidence type="ECO:0000256" key="4">
    <source>
        <dbReference type="ARBA" id="ARBA00015657"/>
    </source>
</evidence>
<dbReference type="SUPFAM" id="SSF47576">
    <property type="entry name" value="Calponin-homology domain, CH-domain"/>
    <property type="match status" value="1"/>
</dbReference>
<dbReference type="OrthoDB" id="21607at2759"/>
<dbReference type="Gene3D" id="1.10.418.10">
    <property type="entry name" value="Calponin-like domain"/>
    <property type="match status" value="1"/>
</dbReference>
<evidence type="ECO:0000256" key="6">
    <source>
        <dbReference type="ARBA" id="ARBA00022618"/>
    </source>
</evidence>
<evidence type="ECO:0000256" key="9">
    <source>
        <dbReference type="ARBA" id="ARBA00023054"/>
    </source>
</evidence>
<evidence type="ECO:0000256" key="2">
    <source>
        <dbReference type="ARBA" id="ARBA00009452"/>
    </source>
</evidence>
<evidence type="ECO:0000313" key="17">
    <source>
        <dbReference type="EMBL" id="KAG7465796.1"/>
    </source>
</evidence>
<comment type="similarity">
    <text evidence="2 13">Belongs to the cytospin-A family.</text>
</comment>
<feature type="compositionally biased region" description="Basic and acidic residues" evidence="15">
    <location>
        <begin position="306"/>
        <end position="315"/>
    </location>
</feature>
<evidence type="ECO:0000256" key="7">
    <source>
        <dbReference type="ARBA" id="ARBA00022868"/>
    </source>
</evidence>
<feature type="compositionally biased region" description="Low complexity" evidence="15">
    <location>
        <begin position="429"/>
        <end position="440"/>
    </location>
</feature>